<evidence type="ECO:0000256" key="5">
    <source>
        <dbReference type="ARBA" id="ARBA00022679"/>
    </source>
</evidence>
<evidence type="ECO:0000256" key="10">
    <source>
        <dbReference type="ARBA" id="ARBA00022989"/>
    </source>
</evidence>
<dbReference type="GO" id="GO:0005886">
    <property type="term" value="C:plasma membrane"/>
    <property type="evidence" value="ECO:0007669"/>
    <property type="project" value="UniProtKB-SubCell"/>
</dbReference>
<comment type="catalytic activity">
    <reaction evidence="1">
        <text>ATP + protein L-histidine = ADP + protein N-phospho-L-histidine.</text>
        <dbReference type="EC" id="2.7.13.3"/>
    </reaction>
</comment>
<dbReference type="EC" id="2.7.13.3" evidence="3"/>
<evidence type="ECO:0000256" key="8">
    <source>
        <dbReference type="ARBA" id="ARBA00022777"/>
    </source>
</evidence>
<dbReference type="PRINTS" id="PR00344">
    <property type="entry name" value="BCTRLSENSOR"/>
</dbReference>
<dbReference type="Pfam" id="PF02518">
    <property type="entry name" value="HATPase_c"/>
    <property type="match status" value="1"/>
</dbReference>
<dbReference type="PANTHER" id="PTHR34220">
    <property type="entry name" value="SENSOR HISTIDINE KINASE YPDA"/>
    <property type="match status" value="1"/>
</dbReference>
<evidence type="ECO:0000256" key="12">
    <source>
        <dbReference type="ARBA" id="ARBA00023136"/>
    </source>
</evidence>
<gene>
    <name evidence="15" type="ORF">CR203_22635</name>
</gene>
<keyword evidence="6 13" id="KW-0812">Transmembrane</keyword>
<evidence type="ECO:0000259" key="14">
    <source>
        <dbReference type="PROSITE" id="PS50109"/>
    </source>
</evidence>
<dbReference type="SMART" id="SM00387">
    <property type="entry name" value="HATPase_c"/>
    <property type="match status" value="1"/>
</dbReference>
<keyword evidence="8 15" id="KW-0418">Kinase</keyword>
<accession>A0A3A9K2D0</accession>
<evidence type="ECO:0000256" key="3">
    <source>
        <dbReference type="ARBA" id="ARBA00012438"/>
    </source>
</evidence>
<evidence type="ECO:0000256" key="9">
    <source>
        <dbReference type="ARBA" id="ARBA00022840"/>
    </source>
</evidence>
<comment type="subcellular location">
    <subcellularLocation>
        <location evidence="2">Cell membrane</location>
        <topology evidence="2">Multi-pass membrane protein</topology>
    </subcellularLocation>
</comment>
<evidence type="ECO:0000256" key="4">
    <source>
        <dbReference type="ARBA" id="ARBA00022475"/>
    </source>
</evidence>
<dbReference type="Gene3D" id="3.30.565.10">
    <property type="entry name" value="Histidine kinase-like ATPase, C-terminal domain"/>
    <property type="match status" value="1"/>
</dbReference>
<dbReference type="InterPro" id="IPR004358">
    <property type="entry name" value="Sig_transdc_His_kin-like_C"/>
</dbReference>
<dbReference type="InterPro" id="IPR003594">
    <property type="entry name" value="HATPase_dom"/>
</dbReference>
<keyword evidence="4" id="KW-1003">Cell membrane</keyword>
<feature type="transmembrane region" description="Helical" evidence="13">
    <location>
        <begin position="270"/>
        <end position="289"/>
    </location>
</feature>
<keyword evidence="10 13" id="KW-1133">Transmembrane helix</keyword>
<dbReference type="Pfam" id="PF02743">
    <property type="entry name" value="dCache_1"/>
    <property type="match status" value="1"/>
</dbReference>
<dbReference type="AlphaFoldDB" id="A0A3A9K2D0"/>
<dbReference type="PANTHER" id="PTHR34220:SF7">
    <property type="entry name" value="SENSOR HISTIDINE KINASE YPDA"/>
    <property type="match status" value="1"/>
</dbReference>
<dbReference type="InterPro" id="IPR033479">
    <property type="entry name" value="dCache_1"/>
</dbReference>
<keyword evidence="7" id="KW-0547">Nucleotide-binding</keyword>
<evidence type="ECO:0000256" key="2">
    <source>
        <dbReference type="ARBA" id="ARBA00004651"/>
    </source>
</evidence>
<dbReference type="InterPro" id="IPR010559">
    <property type="entry name" value="Sig_transdc_His_kin_internal"/>
</dbReference>
<evidence type="ECO:0000256" key="7">
    <source>
        <dbReference type="ARBA" id="ARBA00022741"/>
    </source>
</evidence>
<keyword evidence="16" id="KW-1185">Reference proteome</keyword>
<organism evidence="15 16">
    <name type="scientific">Salipaludibacillus neizhouensis</name>
    <dbReference type="NCBI Taxonomy" id="885475"/>
    <lineage>
        <taxon>Bacteria</taxon>
        <taxon>Bacillati</taxon>
        <taxon>Bacillota</taxon>
        <taxon>Bacilli</taxon>
        <taxon>Bacillales</taxon>
        <taxon>Bacillaceae</taxon>
    </lineage>
</organism>
<dbReference type="OrthoDB" id="9776552at2"/>
<evidence type="ECO:0000313" key="15">
    <source>
        <dbReference type="EMBL" id="RKL65090.1"/>
    </source>
</evidence>
<proteinExistence type="predicted"/>
<evidence type="ECO:0000256" key="6">
    <source>
        <dbReference type="ARBA" id="ARBA00022692"/>
    </source>
</evidence>
<dbReference type="Gene3D" id="6.10.340.10">
    <property type="match status" value="1"/>
</dbReference>
<dbReference type="PROSITE" id="PS50109">
    <property type="entry name" value="HIS_KIN"/>
    <property type="match status" value="1"/>
</dbReference>
<comment type="caution">
    <text evidence="15">The sequence shown here is derived from an EMBL/GenBank/DDBJ whole genome shotgun (WGS) entry which is preliminary data.</text>
</comment>
<sequence>MFLLISFILMVFSVGGLTILQNAFHVYNQEIYRHSSQSLRISSKSIENELKKMEMISYQVVADISIQKYLGDLKSNSSKYQQFLMGVDIRKRLLDIGALDQYVDSIQAYDLDNEEFASGNKTVMVSRERLDDMAMKTATKLGGVEWFVPSNEDNSLIVGRQIRSYLNFTLKPIGLVFVRIDIEDIIEDFYDNLTQKETQLAIFDENGRQVYPVDTELPSYFLTKIEDSKGYNIIKEDGKDYFITYRPAQHTKWTYMIVTPYSNLFETIHWVKMGVIGLYLVMFIVLVLIGMRVVTGITRPIESLNKKMLRVKTGGFRYSDCDNDTFFMDESGEMHSNFKKMMDQINFLIEENYRKQLVIKDTEFRALQAQINPHFLYNTLEAINWSAKASGHDRISKMADSLGKILQAAVNTKEPMIVLEEELSIVNNYITIQKYRFQERLSVQVDIDSSIKNNMVPKFSLQPIVENSIKYGLQKNIGVCNIAIVGRRLKDKIVITVDDDGPGMDDVFLRNLEEGNYKPKGSGIGLKNIDERIRLLFGEEYGLKVRSKLNEGTKVIISLPYKGGEDHVQSTTSG</sequence>
<dbReference type="InterPro" id="IPR050640">
    <property type="entry name" value="Bact_2-comp_sensor_kinase"/>
</dbReference>
<protein>
    <recommendedName>
        <fullName evidence="3">histidine kinase</fullName>
        <ecNumber evidence="3">2.7.13.3</ecNumber>
    </recommendedName>
</protein>
<dbReference type="GO" id="GO:0000155">
    <property type="term" value="F:phosphorelay sensor kinase activity"/>
    <property type="evidence" value="ECO:0007669"/>
    <property type="project" value="InterPro"/>
</dbReference>
<keyword evidence="11" id="KW-0902">Two-component regulatory system</keyword>
<dbReference type="Pfam" id="PF06580">
    <property type="entry name" value="His_kinase"/>
    <property type="match status" value="1"/>
</dbReference>
<dbReference type="EMBL" id="PDOE01000023">
    <property type="protein sequence ID" value="RKL65090.1"/>
    <property type="molecule type" value="Genomic_DNA"/>
</dbReference>
<keyword evidence="9" id="KW-0067">ATP-binding</keyword>
<keyword evidence="12 13" id="KW-0472">Membrane</keyword>
<feature type="domain" description="Histidine kinase" evidence="14">
    <location>
        <begin position="461"/>
        <end position="563"/>
    </location>
</feature>
<evidence type="ECO:0000313" key="16">
    <source>
        <dbReference type="Proteomes" id="UP000281498"/>
    </source>
</evidence>
<dbReference type="Proteomes" id="UP000281498">
    <property type="component" value="Unassembled WGS sequence"/>
</dbReference>
<keyword evidence="5" id="KW-0808">Transferase</keyword>
<dbReference type="GO" id="GO:0005524">
    <property type="term" value="F:ATP binding"/>
    <property type="evidence" value="ECO:0007669"/>
    <property type="project" value="UniProtKB-KW"/>
</dbReference>
<evidence type="ECO:0000256" key="11">
    <source>
        <dbReference type="ARBA" id="ARBA00023012"/>
    </source>
</evidence>
<reference evidence="15 16" key="1">
    <citation type="submission" date="2017-10" db="EMBL/GenBank/DDBJ databases">
        <title>Bacillus sp. nov., a halophilic bacterium isolated from a Keqin Lake.</title>
        <authorList>
            <person name="Wang H."/>
        </authorList>
    </citation>
    <scope>NUCLEOTIDE SEQUENCE [LARGE SCALE GENOMIC DNA]</scope>
    <source>
        <strain evidence="15 16">KCTC 13187</strain>
    </source>
</reference>
<dbReference type="SUPFAM" id="SSF55874">
    <property type="entry name" value="ATPase domain of HSP90 chaperone/DNA topoisomerase II/histidine kinase"/>
    <property type="match status" value="1"/>
</dbReference>
<evidence type="ECO:0000256" key="13">
    <source>
        <dbReference type="SAM" id="Phobius"/>
    </source>
</evidence>
<dbReference type="InterPro" id="IPR005467">
    <property type="entry name" value="His_kinase_dom"/>
</dbReference>
<dbReference type="InterPro" id="IPR036890">
    <property type="entry name" value="HATPase_C_sf"/>
</dbReference>
<name>A0A3A9K2D0_9BACI</name>
<evidence type="ECO:0000256" key="1">
    <source>
        <dbReference type="ARBA" id="ARBA00000085"/>
    </source>
</evidence>